<dbReference type="PANTHER" id="PTHR43048:SF3">
    <property type="entry name" value="METHYLMALONYL-COA EPIMERASE, MITOCHONDRIAL"/>
    <property type="match status" value="1"/>
</dbReference>
<keyword evidence="1" id="KW-0479">Metal-binding</keyword>
<evidence type="ECO:0000313" key="4">
    <source>
        <dbReference type="Proteomes" id="UP000597444"/>
    </source>
</evidence>
<reference evidence="3" key="1">
    <citation type="submission" date="2020-10" db="EMBL/GenBank/DDBJ databases">
        <title>Taxonomic study of unclassified bacteria belonging to the class Ktedonobacteria.</title>
        <authorList>
            <person name="Yabe S."/>
            <person name="Wang C.M."/>
            <person name="Zheng Y."/>
            <person name="Sakai Y."/>
            <person name="Cavaletti L."/>
            <person name="Monciardini P."/>
            <person name="Donadio S."/>
        </authorList>
    </citation>
    <scope>NUCLEOTIDE SEQUENCE</scope>
    <source>
        <strain evidence="3">ID150040</strain>
    </source>
</reference>
<evidence type="ECO:0000259" key="2">
    <source>
        <dbReference type="PROSITE" id="PS51819"/>
    </source>
</evidence>
<dbReference type="InterPro" id="IPR037523">
    <property type="entry name" value="VOC_core"/>
</dbReference>
<dbReference type="Proteomes" id="UP000597444">
    <property type="component" value="Unassembled WGS sequence"/>
</dbReference>
<dbReference type="GO" id="GO:0046491">
    <property type="term" value="P:L-methylmalonyl-CoA metabolic process"/>
    <property type="evidence" value="ECO:0007669"/>
    <property type="project" value="TreeGrafter"/>
</dbReference>
<dbReference type="PROSITE" id="PS51819">
    <property type="entry name" value="VOC"/>
    <property type="match status" value="1"/>
</dbReference>
<dbReference type="GO" id="GO:0046872">
    <property type="term" value="F:metal ion binding"/>
    <property type="evidence" value="ECO:0007669"/>
    <property type="project" value="UniProtKB-KW"/>
</dbReference>
<feature type="domain" description="VOC" evidence="2">
    <location>
        <begin position="16"/>
        <end position="156"/>
    </location>
</feature>
<dbReference type="AlphaFoldDB" id="A0A8J3IYR5"/>
<name>A0A8J3IYR5_9CHLR</name>
<dbReference type="InterPro" id="IPR051785">
    <property type="entry name" value="MMCE/EMCE_epimerase"/>
</dbReference>
<evidence type="ECO:0000256" key="1">
    <source>
        <dbReference type="ARBA" id="ARBA00022723"/>
    </source>
</evidence>
<dbReference type="RefSeq" id="WP_220209873.1">
    <property type="nucleotide sequence ID" value="NZ_BNJK01000002.1"/>
</dbReference>
<accession>A0A8J3IYR5</accession>
<protein>
    <recommendedName>
        <fullName evidence="2">VOC domain-containing protein</fullName>
    </recommendedName>
</protein>
<evidence type="ECO:0000313" key="3">
    <source>
        <dbReference type="EMBL" id="GHO99222.1"/>
    </source>
</evidence>
<keyword evidence="4" id="KW-1185">Reference proteome</keyword>
<gene>
    <name evidence="3" type="ORF">KSF_092700</name>
</gene>
<dbReference type="GO" id="GO:0004493">
    <property type="term" value="F:methylmalonyl-CoA epimerase activity"/>
    <property type="evidence" value="ECO:0007669"/>
    <property type="project" value="TreeGrafter"/>
</dbReference>
<sequence length="177" mass="19871">MTEIPLTPPTDFQLPKLHHIGMVVRDCDATIRHYKEILGITSFFTYDVPPMPNYSLVYGKPATFELRVGFASLGNTLLELLQPLDRVSPFFHFLEEHGEGMHHLGFLVPNVDDYLAKMEGKGLHILGEWGEPSMNVKTVCLQGDSLGGTVLELMQDNPIMQAFHQQVYQATGHKPLP</sequence>
<dbReference type="Pfam" id="PF13669">
    <property type="entry name" value="Glyoxalase_4"/>
    <property type="match status" value="1"/>
</dbReference>
<proteinExistence type="predicted"/>
<dbReference type="InterPro" id="IPR029068">
    <property type="entry name" value="Glyas_Bleomycin-R_OHBP_Dase"/>
</dbReference>
<dbReference type="PANTHER" id="PTHR43048">
    <property type="entry name" value="METHYLMALONYL-COA EPIMERASE"/>
    <property type="match status" value="1"/>
</dbReference>
<dbReference type="Gene3D" id="3.10.180.10">
    <property type="entry name" value="2,3-Dihydroxybiphenyl 1,2-Dioxygenase, domain 1"/>
    <property type="match status" value="1"/>
</dbReference>
<dbReference type="EMBL" id="BNJK01000002">
    <property type="protein sequence ID" value="GHO99222.1"/>
    <property type="molecule type" value="Genomic_DNA"/>
</dbReference>
<dbReference type="SUPFAM" id="SSF54593">
    <property type="entry name" value="Glyoxalase/Bleomycin resistance protein/Dihydroxybiphenyl dioxygenase"/>
    <property type="match status" value="1"/>
</dbReference>
<organism evidence="3 4">
    <name type="scientific">Reticulibacter mediterranei</name>
    <dbReference type="NCBI Taxonomy" id="2778369"/>
    <lineage>
        <taxon>Bacteria</taxon>
        <taxon>Bacillati</taxon>
        <taxon>Chloroflexota</taxon>
        <taxon>Ktedonobacteria</taxon>
        <taxon>Ktedonobacterales</taxon>
        <taxon>Reticulibacteraceae</taxon>
        <taxon>Reticulibacter</taxon>
    </lineage>
</organism>
<comment type="caution">
    <text evidence="3">The sequence shown here is derived from an EMBL/GenBank/DDBJ whole genome shotgun (WGS) entry which is preliminary data.</text>
</comment>